<reference evidence="2 3" key="1">
    <citation type="submission" date="2022-06" db="EMBL/GenBank/DDBJ databases">
        <title>Halomicroarcula sp. a new haloarchaeum isolate from saline soil.</title>
        <authorList>
            <person name="Strakova D."/>
            <person name="Galisteo C."/>
            <person name="Sanchez-Porro C."/>
            <person name="Ventosa A."/>
        </authorList>
    </citation>
    <scope>NUCLEOTIDE SEQUENCE [LARGE SCALE GENOMIC DNA]</scope>
    <source>
        <strain evidence="2 3">S3CR25-11</strain>
    </source>
</reference>
<protein>
    <submittedName>
        <fullName evidence="2">Uncharacterized protein</fullName>
    </submittedName>
</protein>
<feature type="region of interest" description="Disordered" evidence="1">
    <location>
        <begin position="1"/>
        <end position="34"/>
    </location>
</feature>
<accession>A0ABU2FRU2</accession>
<keyword evidence="3" id="KW-1185">Reference proteome</keyword>
<name>A0ABU2FRU2_9EURY</name>
<organism evidence="2 3">
    <name type="scientific">Haloarcula onubensis</name>
    <dbReference type="NCBI Taxonomy" id="2950539"/>
    <lineage>
        <taxon>Archaea</taxon>
        <taxon>Methanobacteriati</taxon>
        <taxon>Methanobacteriota</taxon>
        <taxon>Stenosarchaea group</taxon>
        <taxon>Halobacteria</taxon>
        <taxon>Halobacteriales</taxon>
        <taxon>Haloarculaceae</taxon>
        <taxon>Haloarcula</taxon>
    </lineage>
</organism>
<evidence type="ECO:0000256" key="1">
    <source>
        <dbReference type="SAM" id="MobiDB-lite"/>
    </source>
</evidence>
<feature type="compositionally biased region" description="Basic and acidic residues" evidence="1">
    <location>
        <begin position="1"/>
        <end position="14"/>
    </location>
</feature>
<proteinExistence type="predicted"/>
<evidence type="ECO:0000313" key="2">
    <source>
        <dbReference type="EMBL" id="MDS0283494.1"/>
    </source>
</evidence>
<dbReference type="Proteomes" id="UP001268864">
    <property type="component" value="Unassembled WGS sequence"/>
</dbReference>
<feature type="compositionally biased region" description="Polar residues" evidence="1">
    <location>
        <begin position="15"/>
        <end position="34"/>
    </location>
</feature>
<dbReference type="RefSeq" id="WP_310901325.1">
    <property type="nucleotide sequence ID" value="NZ_JAMQOS010000005.1"/>
</dbReference>
<evidence type="ECO:0000313" key="3">
    <source>
        <dbReference type="Proteomes" id="UP001268864"/>
    </source>
</evidence>
<dbReference type="EMBL" id="JAMQOS010000005">
    <property type="protein sequence ID" value="MDS0283494.1"/>
    <property type="molecule type" value="Genomic_DNA"/>
</dbReference>
<comment type="caution">
    <text evidence="2">The sequence shown here is derived from an EMBL/GenBank/DDBJ whole genome shotgun (WGS) entry which is preliminary data.</text>
</comment>
<sequence>MTDKPDDNHTEEAQNKQTADSPNPTGRRSANTAEELIQTNLDTFVELAESDLPIAEDAEKAIALTDGGEDQ</sequence>
<gene>
    <name evidence="2" type="ORF">NDI86_15305</name>
</gene>